<dbReference type="AlphaFoldDB" id="A0A084JJP6"/>
<sequence>MIRFLLRCKQIYDKYSRDEMTVYAAQASFFTILAAFPFMMLLLALIQLIPSITKANLLQLMITIIPSTLEMNSLIVSVIDDLYTNSPIAVLSATAVAAIWSASKGMLSIERGLNRVFGQEKKRNYIVTRIICAGYTIIFMIICLLTLVLLVLGGTIQSFMNHHFPLLAEITQYVLTFRTMLVFMLTICFAVLYTYVPEKKQHFFSQLPGAVFCTLGWIASSFAFSIYFNNFGNYSVMYGSLTAIVLLMLWIYACVCILFYGAEINYYYSINWRERTRS</sequence>
<keyword evidence="5 6" id="KW-0472">Membrane</keyword>
<name>A0A084JJP6_9FIRM</name>
<proteinExistence type="predicted"/>
<dbReference type="PANTHER" id="PTHR30213:SF0">
    <property type="entry name" value="UPF0761 MEMBRANE PROTEIN YIHY"/>
    <property type="match status" value="1"/>
</dbReference>
<gene>
    <name evidence="7" type="ORF">IO98_17215</name>
</gene>
<feature type="transmembrane region" description="Helical" evidence="6">
    <location>
        <begin position="130"/>
        <end position="153"/>
    </location>
</feature>
<dbReference type="OrthoDB" id="9775903at2"/>
<dbReference type="Pfam" id="PF03631">
    <property type="entry name" value="Virul_fac_BrkB"/>
    <property type="match status" value="1"/>
</dbReference>
<dbReference type="GO" id="GO:0005886">
    <property type="term" value="C:plasma membrane"/>
    <property type="evidence" value="ECO:0007669"/>
    <property type="project" value="UniProtKB-SubCell"/>
</dbReference>
<feature type="transmembrane region" description="Helical" evidence="6">
    <location>
        <begin position="173"/>
        <end position="195"/>
    </location>
</feature>
<dbReference type="NCBIfam" id="TIGR00765">
    <property type="entry name" value="yihY_not_rbn"/>
    <property type="match status" value="1"/>
</dbReference>
<dbReference type="InterPro" id="IPR017039">
    <property type="entry name" value="Virul_fac_BrkB"/>
</dbReference>
<keyword evidence="8" id="KW-1185">Reference proteome</keyword>
<feature type="transmembrane region" description="Helical" evidence="6">
    <location>
        <begin position="20"/>
        <end position="45"/>
    </location>
</feature>
<comment type="caution">
    <text evidence="7">The sequence shown here is derived from an EMBL/GenBank/DDBJ whole genome shotgun (WGS) entry which is preliminary data.</text>
</comment>
<keyword evidence="2" id="KW-1003">Cell membrane</keyword>
<evidence type="ECO:0000256" key="2">
    <source>
        <dbReference type="ARBA" id="ARBA00022475"/>
    </source>
</evidence>
<comment type="subcellular location">
    <subcellularLocation>
        <location evidence="1">Cell membrane</location>
        <topology evidence="1">Multi-pass membrane protein</topology>
    </subcellularLocation>
</comment>
<evidence type="ECO:0000313" key="7">
    <source>
        <dbReference type="EMBL" id="KEZ89180.1"/>
    </source>
</evidence>
<evidence type="ECO:0000256" key="5">
    <source>
        <dbReference type="ARBA" id="ARBA00023136"/>
    </source>
</evidence>
<dbReference type="Proteomes" id="UP000028525">
    <property type="component" value="Unassembled WGS sequence"/>
</dbReference>
<evidence type="ECO:0000256" key="4">
    <source>
        <dbReference type="ARBA" id="ARBA00022989"/>
    </source>
</evidence>
<keyword evidence="4 6" id="KW-1133">Transmembrane helix</keyword>
<feature type="transmembrane region" description="Helical" evidence="6">
    <location>
        <begin position="240"/>
        <end position="268"/>
    </location>
</feature>
<dbReference type="STRING" id="29354.IO98_17215"/>
<reference evidence="7 8" key="1">
    <citation type="submission" date="2014-07" db="EMBL/GenBank/DDBJ databases">
        <title>Draft genome of Clostridium celerecrescens 152B isolated from sediments associated with methane hydrate from Krishna Godavari basin.</title>
        <authorList>
            <person name="Honkalas V.S."/>
            <person name="Dabir A.P."/>
            <person name="Arora P."/>
            <person name="Dhakephalkar P.K."/>
        </authorList>
    </citation>
    <scope>NUCLEOTIDE SEQUENCE [LARGE SCALE GENOMIC DNA]</scope>
    <source>
        <strain evidence="7 8">152B</strain>
    </source>
</reference>
<organism evidence="7 8">
    <name type="scientific">Lacrimispora celerecrescens</name>
    <dbReference type="NCBI Taxonomy" id="29354"/>
    <lineage>
        <taxon>Bacteria</taxon>
        <taxon>Bacillati</taxon>
        <taxon>Bacillota</taxon>
        <taxon>Clostridia</taxon>
        <taxon>Lachnospirales</taxon>
        <taxon>Lachnospiraceae</taxon>
        <taxon>Lacrimispora</taxon>
    </lineage>
</organism>
<evidence type="ECO:0000256" key="3">
    <source>
        <dbReference type="ARBA" id="ARBA00022692"/>
    </source>
</evidence>
<dbReference type="PIRSF" id="PIRSF035875">
    <property type="entry name" value="RNase_BN"/>
    <property type="match status" value="1"/>
</dbReference>
<evidence type="ECO:0000313" key="8">
    <source>
        <dbReference type="Proteomes" id="UP000028525"/>
    </source>
</evidence>
<protein>
    <submittedName>
        <fullName evidence="7">Ribonuclease BN</fullName>
    </submittedName>
</protein>
<evidence type="ECO:0000256" key="1">
    <source>
        <dbReference type="ARBA" id="ARBA00004651"/>
    </source>
</evidence>
<dbReference type="RefSeq" id="WP_038283140.1">
    <property type="nucleotide sequence ID" value="NZ_JPME01000020.1"/>
</dbReference>
<dbReference type="PANTHER" id="PTHR30213">
    <property type="entry name" value="INNER MEMBRANE PROTEIN YHJD"/>
    <property type="match status" value="1"/>
</dbReference>
<feature type="transmembrane region" description="Helical" evidence="6">
    <location>
        <begin position="88"/>
        <end position="109"/>
    </location>
</feature>
<accession>A0A084JJP6</accession>
<dbReference type="EMBL" id="JPME01000020">
    <property type="protein sequence ID" value="KEZ89180.1"/>
    <property type="molecule type" value="Genomic_DNA"/>
</dbReference>
<feature type="transmembrane region" description="Helical" evidence="6">
    <location>
        <begin position="207"/>
        <end position="228"/>
    </location>
</feature>
<evidence type="ECO:0000256" key="6">
    <source>
        <dbReference type="SAM" id="Phobius"/>
    </source>
</evidence>
<keyword evidence="3 6" id="KW-0812">Transmembrane</keyword>